<evidence type="ECO:0000259" key="1">
    <source>
        <dbReference type="Pfam" id="PF07727"/>
    </source>
</evidence>
<keyword evidence="2" id="KW-0695">RNA-directed DNA polymerase</keyword>
<organism evidence="2">
    <name type="scientific">Digenea simplex</name>
    <name type="common">Marine red alga</name>
    <name type="synonym">Conferva simplex</name>
    <dbReference type="NCBI Taxonomy" id="945030"/>
    <lineage>
        <taxon>Eukaryota</taxon>
        <taxon>Rhodophyta</taxon>
        <taxon>Florideophyceae</taxon>
        <taxon>Rhodymeniophycidae</taxon>
        <taxon>Ceramiales</taxon>
        <taxon>Rhodomelaceae</taxon>
        <taxon>Polysiphonioideae</taxon>
        <taxon>Digenea</taxon>
    </lineage>
</organism>
<proteinExistence type="predicted"/>
<feature type="domain" description="Reverse transcriptase Ty1/copia-type" evidence="1">
    <location>
        <begin position="3"/>
        <end position="178"/>
    </location>
</feature>
<dbReference type="AlphaFoldDB" id="A0A4D6I7U5"/>
<name>A0A4D6I7U5_DIGSM</name>
<evidence type="ECO:0000313" key="2">
    <source>
        <dbReference type="EMBL" id="QCC62381.1"/>
    </source>
</evidence>
<keyword evidence="2" id="KW-0808">Transferase</keyword>
<dbReference type="InterPro" id="IPR013103">
    <property type="entry name" value="RVT_2"/>
</dbReference>
<gene>
    <name evidence="2" type="primary">rvt</name>
</gene>
<dbReference type="InterPro" id="IPR043502">
    <property type="entry name" value="DNA/RNA_pol_sf"/>
</dbReference>
<dbReference type="SUPFAM" id="SSF56672">
    <property type="entry name" value="DNA/RNA polymerases"/>
    <property type="match status" value="1"/>
</dbReference>
<dbReference type="GO" id="GO:0003964">
    <property type="term" value="F:RNA-directed DNA polymerase activity"/>
    <property type="evidence" value="ECO:0007669"/>
    <property type="project" value="UniProtKB-KW"/>
</dbReference>
<reference evidence="2" key="1">
    <citation type="submission" date="2018-12" db="EMBL/GenBank/DDBJ databases">
        <title>Scalable biosynthesis of the seaweed neurochemical kainic acid.</title>
        <authorList>
            <person name="Chekan J.R."/>
            <person name="McKinnie S.M.K."/>
            <person name="Moore M.L."/>
            <person name="Poplawski S.G."/>
            <person name="Michael T.P."/>
            <person name="Moore B.S."/>
        </authorList>
    </citation>
    <scope>NUCLEOTIDE SEQUENCE</scope>
</reference>
<keyword evidence="2" id="KW-0548">Nucleotidyltransferase</keyword>
<dbReference type="EMBL" id="MK312630">
    <property type="protein sequence ID" value="QCC62381.1"/>
    <property type="molecule type" value="Genomic_DNA"/>
</dbReference>
<dbReference type="Pfam" id="PF07727">
    <property type="entry name" value="RVT_2"/>
    <property type="match status" value="1"/>
</dbReference>
<accession>A0A4D6I7U5</accession>
<protein>
    <submittedName>
        <fullName evidence="2">Reverse transcriptase</fullName>
    </submittedName>
</protein>
<sequence>MFIAKAAAQQLIIEGADVSNAYLYGDIEIPILMEKPTNSSMIEAKPGYMCQLKKSLYGAKQAGEIWGEIIHSKFIEWGFQQSTQDQRLYMFQRQSTFIVLILVVGDMAFASNDRQLISTLKSNLSATFKVKLLGQLKSFIGWELTYSTNGISVNQHTYINRMLEMHNLKHIKPVSTPLPLSCDLTPTSESDDKLAPTYHNKYRSLIGSLSYISICTRPDISFAVSLLARNVHAPCIRH</sequence>